<keyword evidence="8" id="KW-0269">Exonuclease</keyword>
<keyword evidence="5" id="KW-0227">DNA damage</keyword>
<keyword evidence="12" id="KW-0238">DNA-binding</keyword>
<keyword evidence="10" id="KW-0408">Iron</keyword>
<keyword evidence="13" id="KW-0234">DNA repair</keyword>
<dbReference type="AlphaFoldDB" id="A0A6A7KAL2"/>
<dbReference type="InterPro" id="IPR011604">
    <property type="entry name" value="PDDEXK-like_dom_sf"/>
</dbReference>
<dbReference type="InterPro" id="IPR027417">
    <property type="entry name" value="P-loop_NTPase"/>
</dbReference>
<evidence type="ECO:0000256" key="5">
    <source>
        <dbReference type="ARBA" id="ARBA00022763"/>
    </source>
</evidence>
<evidence type="ECO:0000256" key="14">
    <source>
        <dbReference type="ARBA" id="ARBA00023235"/>
    </source>
</evidence>
<evidence type="ECO:0000256" key="3">
    <source>
        <dbReference type="ARBA" id="ARBA00022723"/>
    </source>
</evidence>
<name>A0A6A7KAL2_9FIRM</name>
<dbReference type="Pfam" id="PF13307">
    <property type="entry name" value="Helicase_C_2"/>
    <property type="match status" value="1"/>
</dbReference>
<dbReference type="GO" id="GO:0046872">
    <property type="term" value="F:metal ion binding"/>
    <property type="evidence" value="ECO:0007669"/>
    <property type="project" value="UniProtKB-KW"/>
</dbReference>
<dbReference type="GO" id="GO:0004527">
    <property type="term" value="F:exonuclease activity"/>
    <property type="evidence" value="ECO:0007669"/>
    <property type="project" value="UniProtKB-KW"/>
</dbReference>
<evidence type="ECO:0000256" key="9">
    <source>
        <dbReference type="ARBA" id="ARBA00022840"/>
    </source>
</evidence>
<evidence type="ECO:0000256" key="2">
    <source>
        <dbReference type="ARBA" id="ARBA00022722"/>
    </source>
</evidence>
<comment type="caution">
    <text evidence="17">The sequence shown here is derived from an EMBL/GenBank/DDBJ whole genome shotgun (WGS) entry which is preliminary data.</text>
</comment>
<evidence type="ECO:0000256" key="10">
    <source>
        <dbReference type="ARBA" id="ARBA00023004"/>
    </source>
</evidence>
<dbReference type="PANTHER" id="PTHR11472">
    <property type="entry name" value="DNA REPAIR DEAD HELICASE RAD3/XP-D SUBFAMILY MEMBER"/>
    <property type="match status" value="1"/>
</dbReference>
<proteinExistence type="inferred from homology"/>
<dbReference type="Gene3D" id="1.10.275.40">
    <property type="match status" value="1"/>
</dbReference>
<dbReference type="GO" id="GO:0005524">
    <property type="term" value="F:ATP binding"/>
    <property type="evidence" value="ECO:0007669"/>
    <property type="project" value="UniProtKB-KW"/>
</dbReference>
<dbReference type="Proteomes" id="UP000440004">
    <property type="component" value="Unassembled WGS sequence"/>
</dbReference>
<dbReference type="InterPro" id="IPR006555">
    <property type="entry name" value="ATP-dep_Helicase_C"/>
</dbReference>
<evidence type="ECO:0000256" key="12">
    <source>
        <dbReference type="ARBA" id="ARBA00023125"/>
    </source>
</evidence>
<evidence type="ECO:0000256" key="1">
    <source>
        <dbReference type="ARBA" id="ARBA00022485"/>
    </source>
</evidence>
<dbReference type="GO" id="GO:0003677">
    <property type="term" value="F:DNA binding"/>
    <property type="evidence" value="ECO:0007669"/>
    <property type="project" value="UniProtKB-KW"/>
</dbReference>
<accession>A0A6A7KAL2</accession>
<keyword evidence="1" id="KW-0004">4Fe-4S</keyword>
<reference evidence="17 18" key="1">
    <citation type="submission" date="2019-10" db="EMBL/GenBank/DDBJ databases">
        <title>Alkalibaculum tamaniensis sp.nov., a new alkaliphilic acetogen, isolated on methoxylated aromatics from a mud volcano.</title>
        <authorList>
            <person name="Khomyakova M.A."/>
            <person name="Merkel A.Y."/>
            <person name="Bonch-Osmolovskaya E.A."/>
            <person name="Slobodkin A.I."/>
        </authorList>
    </citation>
    <scope>NUCLEOTIDE SEQUENCE [LARGE SCALE GENOMIC DNA]</scope>
    <source>
        <strain evidence="17 18">M08DMB</strain>
    </source>
</reference>
<dbReference type="SMART" id="SM00491">
    <property type="entry name" value="HELICc2"/>
    <property type="match status" value="1"/>
</dbReference>
<dbReference type="SMART" id="SM00488">
    <property type="entry name" value="DEXDc2"/>
    <property type="match status" value="1"/>
</dbReference>
<dbReference type="InterPro" id="IPR014013">
    <property type="entry name" value="Helic_SF1/SF2_ATP-bd_DinG/Rad3"/>
</dbReference>
<gene>
    <name evidence="17" type="ORF">GC105_12400</name>
</gene>
<dbReference type="PROSITE" id="PS51193">
    <property type="entry name" value="HELICASE_ATP_BIND_2"/>
    <property type="match status" value="1"/>
</dbReference>
<dbReference type="EMBL" id="WHNX01000021">
    <property type="protein sequence ID" value="MPW26589.1"/>
    <property type="molecule type" value="Genomic_DNA"/>
</dbReference>
<dbReference type="GO" id="GO:0003678">
    <property type="term" value="F:DNA helicase activity"/>
    <property type="evidence" value="ECO:0007669"/>
    <property type="project" value="InterPro"/>
</dbReference>
<evidence type="ECO:0000313" key="18">
    <source>
        <dbReference type="Proteomes" id="UP000440004"/>
    </source>
</evidence>
<dbReference type="Gene3D" id="3.40.50.300">
    <property type="entry name" value="P-loop containing nucleotide triphosphate hydrolases"/>
    <property type="match status" value="2"/>
</dbReference>
<dbReference type="Pfam" id="PF12705">
    <property type="entry name" value="PDDEXK_1"/>
    <property type="match status" value="1"/>
</dbReference>
<dbReference type="InterPro" id="IPR010614">
    <property type="entry name" value="RAD3-like_helicase_DEAD"/>
</dbReference>
<keyword evidence="18" id="KW-1185">Reference proteome</keyword>
<dbReference type="PANTHER" id="PTHR11472:SF34">
    <property type="entry name" value="REGULATOR OF TELOMERE ELONGATION HELICASE 1"/>
    <property type="match status" value="1"/>
</dbReference>
<sequence length="775" mass="91040">MYKITISVGDLVEFALRKGDIDFKYTGRQRGKQGTKAHQKIQNSYKKNKNYKAEVTICDTIDYNDFQITLQGRIDGVLEEEHGIIIDEIKSTRVSLDEIEEEFNEMHWAQGKVYAFLYCNQNHVENIEVQLTYYNLDTKEIKKIKKTFSYYGLKEYVENELLQNFIKWAFVINKWKEERDNSIKKQDFPHKNYRSGQRKLVISIYKTIKDNKKIFFNAPTGIGKTISTIYPAIISFSEGYVEKIFYLTSKNTQKDIVEATIENLCNNNLKIKYLSLTAKEKICIKDQPNCNPDYCELAKGHFDRINDAVEDIFCSEYAFTKDVITQYAEKHRVCPFEYSLDLSLWSDIVICDYNYIFDPRVSLKRFTEEKGKYVFLIDEAHNLVDRSRDMYSCEIGKKKVLNIRKNIGKDHPMFKILGKINSEFLKIKKQGDIDIKEKPEEFIYALQDYIYKADKWLSEHNSDVNYYDDILQFYFEVNNFIRIAEYFGDNYRVIITKYSDEVIIKLVCLDSSKYIRGSVEQGVASVFFSATLLPLPYFIELFGGKINDDYHMVLDSPFTEENMCLMICNHINTTYKSRESSYEQICELIYELYGGKKGNYMVFFPSYEYMETVYNMFSVIYPDIKIIEQLRSMDEVQRSEFLNVFDQEKNIIAFAVLGGIFSESIDLFGDKLIGTIIVSVGLPKIGVERDILKDYYNDINGRGFQYAYMYPGFNKVMQGVGRVIRSEEDRGVVLLIDNRYAQSNYKKLFPGHWKNAKYLDSKDKLNNELKLFWKE</sequence>
<keyword evidence="3" id="KW-0479">Metal-binding</keyword>
<evidence type="ECO:0000259" key="16">
    <source>
        <dbReference type="PROSITE" id="PS51193"/>
    </source>
</evidence>
<dbReference type="Pfam" id="PF06733">
    <property type="entry name" value="DEAD_2"/>
    <property type="match status" value="1"/>
</dbReference>
<evidence type="ECO:0000256" key="6">
    <source>
        <dbReference type="ARBA" id="ARBA00022801"/>
    </source>
</evidence>
<dbReference type="InterPro" id="IPR038726">
    <property type="entry name" value="PDDEXK_AddAB-type"/>
</dbReference>
<keyword evidence="11" id="KW-0411">Iron-sulfur</keyword>
<dbReference type="InterPro" id="IPR045028">
    <property type="entry name" value="DinG/Rad3-like"/>
</dbReference>
<evidence type="ECO:0000256" key="8">
    <source>
        <dbReference type="ARBA" id="ARBA00022839"/>
    </source>
</evidence>
<dbReference type="InterPro" id="IPR042493">
    <property type="entry name" value="XPD_DNA_FeS"/>
</dbReference>
<evidence type="ECO:0000256" key="13">
    <source>
        <dbReference type="ARBA" id="ARBA00023204"/>
    </source>
</evidence>
<evidence type="ECO:0000256" key="15">
    <source>
        <dbReference type="ARBA" id="ARBA00038058"/>
    </source>
</evidence>
<organism evidence="17 18">
    <name type="scientific">Alkalibaculum sporogenes</name>
    <dbReference type="NCBI Taxonomy" id="2655001"/>
    <lineage>
        <taxon>Bacteria</taxon>
        <taxon>Bacillati</taxon>
        <taxon>Bacillota</taxon>
        <taxon>Clostridia</taxon>
        <taxon>Eubacteriales</taxon>
        <taxon>Eubacteriaceae</taxon>
        <taxon>Alkalibaculum</taxon>
    </lineage>
</organism>
<dbReference type="Gene3D" id="3.90.320.10">
    <property type="match status" value="1"/>
</dbReference>
<keyword evidence="9" id="KW-0067">ATP-binding</keyword>
<dbReference type="SUPFAM" id="SSF52540">
    <property type="entry name" value="P-loop containing nucleoside triphosphate hydrolases"/>
    <property type="match status" value="1"/>
</dbReference>
<keyword evidence="7 17" id="KW-0347">Helicase</keyword>
<comment type="similarity">
    <text evidence="15">Belongs to the helicase family. DinG subfamily.</text>
</comment>
<dbReference type="GO" id="GO:0051539">
    <property type="term" value="F:4 iron, 4 sulfur cluster binding"/>
    <property type="evidence" value="ECO:0007669"/>
    <property type="project" value="UniProtKB-KW"/>
</dbReference>
<keyword evidence="14" id="KW-0413">Isomerase</keyword>
<evidence type="ECO:0000256" key="7">
    <source>
        <dbReference type="ARBA" id="ARBA00022806"/>
    </source>
</evidence>
<keyword evidence="6" id="KW-0378">Hydrolase</keyword>
<evidence type="ECO:0000256" key="4">
    <source>
        <dbReference type="ARBA" id="ARBA00022741"/>
    </source>
</evidence>
<feature type="domain" description="Helicase ATP-binding" evidence="16">
    <location>
        <begin position="183"/>
        <end position="434"/>
    </location>
</feature>
<evidence type="ECO:0000256" key="11">
    <source>
        <dbReference type="ARBA" id="ARBA00023014"/>
    </source>
</evidence>
<keyword evidence="4" id="KW-0547">Nucleotide-binding</keyword>
<dbReference type="Gene3D" id="1.10.30.20">
    <property type="entry name" value="Bacterial XPD DNA helicase, FeS cluster domain"/>
    <property type="match status" value="1"/>
</dbReference>
<dbReference type="GO" id="GO:0016818">
    <property type="term" value="F:hydrolase activity, acting on acid anhydrides, in phosphorus-containing anhydrides"/>
    <property type="evidence" value="ECO:0007669"/>
    <property type="project" value="InterPro"/>
</dbReference>
<dbReference type="InterPro" id="IPR006554">
    <property type="entry name" value="Helicase-like_DEXD_c2"/>
</dbReference>
<evidence type="ECO:0000313" key="17">
    <source>
        <dbReference type="EMBL" id="MPW26589.1"/>
    </source>
</evidence>
<keyword evidence="2" id="KW-0540">Nuclease</keyword>
<dbReference type="GO" id="GO:0006281">
    <property type="term" value="P:DNA repair"/>
    <property type="evidence" value="ECO:0007669"/>
    <property type="project" value="UniProtKB-KW"/>
</dbReference>
<dbReference type="RefSeq" id="WP_152805246.1">
    <property type="nucleotide sequence ID" value="NZ_WHNX01000021.1"/>
</dbReference>
<protein>
    <submittedName>
        <fullName evidence="17">ATP-dependent DNA helicase</fullName>
    </submittedName>
</protein>